<proteinExistence type="predicted"/>
<accession>A0A7J7JU44</accession>
<sequence>MTMNKVGVVTMKVLCDSKVKLDHVMMTTIKEELPQLILPAGVVEERILENNNSNVKFFRAQTGSCYFTATEERCDVDDDQVILILSPPTKCGGTRRLAEQMTFGDDLSKYIQQNA</sequence>
<gene>
    <name evidence="1" type="ORF">EB796_011798</name>
</gene>
<keyword evidence="2" id="KW-1185">Reference proteome</keyword>
<dbReference type="EMBL" id="VXIV02001781">
    <property type="protein sequence ID" value="KAF6029899.1"/>
    <property type="molecule type" value="Genomic_DNA"/>
</dbReference>
<name>A0A7J7JU44_BUGNE</name>
<reference evidence="1" key="1">
    <citation type="submission" date="2020-06" db="EMBL/GenBank/DDBJ databases">
        <title>Draft genome of Bugula neritina, a colonial animal packing powerful symbionts and potential medicines.</title>
        <authorList>
            <person name="Rayko M."/>
        </authorList>
    </citation>
    <scope>NUCLEOTIDE SEQUENCE [LARGE SCALE GENOMIC DNA]</scope>
    <source>
        <strain evidence="1">Kwan_BN1</strain>
    </source>
</reference>
<dbReference type="AlphaFoldDB" id="A0A7J7JU44"/>
<protein>
    <submittedName>
        <fullName evidence="1">Uncharacterized protein</fullName>
    </submittedName>
</protein>
<comment type="caution">
    <text evidence="1">The sequence shown here is derived from an EMBL/GenBank/DDBJ whole genome shotgun (WGS) entry which is preliminary data.</text>
</comment>
<organism evidence="1 2">
    <name type="scientific">Bugula neritina</name>
    <name type="common">Brown bryozoan</name>
    <name type="synonym">Sertularia neritina</name>
    <dbReference type="NCBI Taxonomy" id="10212"/>
    <lineage>
        <taxon>Eukaryota</taxon>
        <taxon>Metazoa</taxon>
        <taxon>Spiralia</taxon>
        <taxon>Lophotrochozoa</taxon>
        <taxon>Bryozoa</taxon>
        <taxon>Gymnolaemata</taxon>
        <taxon>Cheilostomatida</taxon>
        <taxon>Flustrina</taxon>
        <taxon>Buguloidea</taxon>
        <taxon>Bugulidae</taxon>
        <taxon>Bugula</taxon>
    </lineage>
</organism>
<evidence type="ECO:0000313" key="1">
    <source>
        <dbReference type="EMBL" id="KAF6029899.1"/>
    </source>
</evidence>
<evidence type="ECO:0000313" key="2">
    <source>
        <dbReference type="Proteomes" id="UP000593567"/>
    </source>
</evidence>
<dbReference type="Proteomes" id="UP000593567">
    <property type="component" value="Unassembled WGS sequence"/>
</dbReference>